<dbReference type="Pfam" id="PF00931">
    <property type="entry name" value="NB-ARC"/>
    <property type="match status" value="1"/>
</dbReference>
<dbReference type="PANTHER" id="PTHR46082:SF6">
    <property type="entry name" value="AAA+ ATPASE DOMAIN-CONTAINING PROTEIN-RELATED"/>
    <property type="match status" value="1"/>
</dbReference>
<dbReference type="SUPFAM" id="SSF52540">
    <property type="entry name" value="P-loop containing nucleoside triphosphate hydrolases"/>
    <property type="match status" value="1"/>
</dbReference>
<sequence>MAGPLTAVPSRTAGGRRGTAARSGRVAAAGPRGRGAGADAHAGPGVRQRPDLPGRTRPAHHRTMSAPTPMEGRASGSARVYQTGGDQYIEEHVHHYAPGSAPLFGRHLVAPAEPRRAAPDSVRLPLVGRAPGVLRDRTDIMERLRTAVAGPGGDIQVLHGMGGCGKTAVAHALFTEAVRDHGRVGLWVNASERVSLRAGMLAVAGDRGATGGELAAAAGGRRAAADLVWHYLDHSAEPWLLVLDNADDPAVLEEGAWLRASPSGTVLVTTRHATSPLWRAPGLSSHRIGVLPLEDATLVLRDLAPEAGTPESARKVARRLGCLPLALTLAGAHLAHQLLESWTMDEYDRRLGEESTSLVDRGGPVTGAAGQSRRLVGRTWQLSLDTLAEGGLPEATALLRLLSFWAADPVPLSLLMPAAQGRVDGLDALDPPLAPDRVEPALRALLDHSLADLVETDGHRCVKAHGVLLDSVAAGVSDAQRTLLAGAAARLLRAALPPEGAASPEARSQVRLLAPHVTGLLHRSHRHGLVTADSVRIASRVARLVYEAGDWTAALALASTAARTAAEHLGDEDPATIEARSGQGPVLFRLGRYAEAARLLRPVHRDALRVLGPHDVRTLDAAYELQRVLHRLGDLEEARTLLETVLDGRRDALGHDHVATLKTRCEMLELRSARNEFDHYVPAAEELVGDCERRLGPEHLVTVWARDALARGLLRSGRGAEAEDLFRRVLAGQRAGYGDDHPLVLGVLIQVSRAQYVQGKRPEAAESAREVAEQRAAILGEDHPETVAARAWYAEVRAEPPGQG</sequence>
<proteinExistence type="predicted"/>
<dbReference type="Proteomes" id="UP000002968">
    <property type="component" value="Unassembled WGS sequence"/>
</dbReference>
<dbReference type="GO" id="GO:0043531">
    <property type="term" value="F:ADP binding"/>
    <property type="evidence" value="ECO:0007669"/>
    <property type="project" value="InterPro"/>
</dbReference>
<evidence type="ECO:0000313" key="3">
    <source>
        <dbReference type="EMBL" id="EFL41251.1"/>
    </source>
</evidence>
<organism evidence="3 4">
    <name type="scientific">Streptomyces griseoflavus Tu4000</name>
    <dbReference type="NCBI Taxonomy" id="467200"/>
    <lineage>
        <taxon>Bacteria</taxon>
        <taxon>Bacillati</taxon>
        <taxon>Actinomycetota</taxon>
        <taxon>Actinomycetes</taxon>
        <taxon>Kitasatosporales</taxon>
        <taxon>Streptomycetaceae</taxon>
        <taxon>Streptomyces</taxon>
    </lineage>
</organism>
<dbReference type="eggNOG" id="COG0457">
    <property type="taxonomic scope" value="Bacteria"/>
</dbReference>
<protein>
    <submittedName>
        <fullName evidence="3">ATP/GTP-binding protein</fullName>
    </submittedName>
</protein>
<gene>
    <name evidence="3" type="ORF">SSRG_04055</name>
</gene>
<dbReference type="Gene3D" id="1.25.40.10">
    <property type="entry name" value="Tetratricopeptide repeat domain"/>
    <property type="match status" value="2"/>
</dbReference>
<dbReference type="STRING" id="467200.SSRG_04055"/>
<dbReference type="InterPro" id="IPR027417">
    <property type="entry name" value="P-loop_NTPase"/>
</dbReference>
<dbReference type="PANTHER" id="PTHR46082">
    <property type="entry name" value="ATP/GTP-BINDING PROTEIN-RELATED"/>
    <property type="match status" value="1"/>
</dbReference>
<accession>D9XZA8</accession>
<feature type="region of interest" description="Disordered" evidence="1">
    <location>
        <begin position="1"/>
        <end position="77"/>
    </location>
</feature>
<dbReference type="InterPro" id="IPR053137">
    <property type="entry name" value="NLR-like"/>
</dbReference>
<evidence type="ECO:0000259" key="2">
    <source>
        <dbReference type="Pfam" id="PF00931"/>
    </source>
</evidence>
<evidence type="ECO:0000313" key="4">
    <source>
        <dbReference type="Proteomes" id="UP000002968"/>
    </source>
</evidence>
<dbReference type="InterPro" id="IPR011990">
    <property type="entry name" value="TPR-like_helical_dom_sf"/>
</dbReference>
<dbReference type="AlphaFoldDB" id="D9XZA8"/>
<keyword evidence="4" id="KW-1185">Reference proteome</keyword>
<dbReference type="InterPro" id="IPR002182">
    <property type="entry name" value="NB-ARC"/>
</dbReference>
<reference evidence="3" key="1">
    <citation type="submission" date="2009-02" db="EMBL/GenBank/DDBJ databases">
        <title>Annotation of Streptomyces griseoflavus strain Tu4000.</title>
        <authorList>
            <consortium name="The Broad Institute Genome Sequencing Platform"/>
            <consortium name="Broad Institute Microbial Sequencing Center"/>
            <person name="Fischbach M."/>
            <person name="Godfrey P."/>
            <person name="Ward D."/>
            <person name="Young S."/>
            <person name="Zeng Q."/>
            <person name="Koehrsen M."/>
            <person name="Alvarado L."/>
            <person name="Berlin A.M."/>
            <person name="Bochicchio J."/>
            <person name="Borenstein D."/>
            <person name="Chapman S.B."/>
            <person name="Chen Z."/>
            <person name="Engels R."/>
            <person name="Freedman E."/>
            <person name="Gellesch M."/>
            <person name="Goldberg J."/>
            <person name="Griggs A."/>
            <person name="Gujja S."/>
            <person name="Heilman E.R."/>
            <person name="Heiman D.I."/>
            <person name="Hepburn T.A."/>
            <person name="Howarth C."/>
            <person name="Jen D."/>
            <person name="Larson L."/>
            <person name="Lewis B."/>
            <person name="Mehta T."/>
            <person name="Park D."/>
            <person name="Pearson M."/>
            <person name="Richards J."/>
            <person name="Roberts A."/>
            <person name="Saif S."/>
            <person name="Shea T.D."/>
            <person name="Shenoy N."/>
            <person name="Sisk P."/>
            <person name="Stolte C."/>
            <person name="Sykes S.N."/>
            <person name="Thomson T."/>
            <person name="Walk T."/>
            <person name="White J."/>
            <person name="Yandava C."/>
            <person name="Straight P."/>
            <person name="Clardy J."/>
            <person name="Hung D."/>
            <person name="Kolter R."/>
            <person name="Mekalanos J."/>
            <person name="Walker S."/>
            <person name="Walsh C.T."/>
            <person name="Wieland-Brown L.C."/>
            <person name="Haas B."/>
            <person name="Nusbaum C."/>
            <person name="Birren B."/>
        </authorList>
    </citation>
    <scope>NUCLEOTIDE SEQUENCE [LARGE SCALE GENOMIC DNA]</scope>
    <source>
        <strain evidence="3">Tu4000</strain>
    </source>
</reference>
<dbReference type="Gene3D" id="3.40.50.300">
    <property type="entry name" value="P-loop containing nucleotide triphosphate hydrolases"/>
    <property type="match status" value="1"/>
</dbReference>
<feature type="domain" description="NB-ARC" evidence="2">
    <location>
        <begin position="150"/>
        <end position="272"/>
    </location>
</feature>
<dbReference type="SUPFAM" id="SSF48452">
    <property type="entry name" value="TPR-like"/>
    <property type="match status" value="2"/>
</dbReference>
<dbReference type="HOGENOM" id="CLU_000288_125_8_11"/>
<name>D9XZA8_9ACTN</name>
<evidence type="ECO:0000256" key="1">
    <source>
        <dbReference type="SAM" id="MobiDB-lite"/>
    </source>
</evidence>
<dbReference type="Pfam" id="PF13374">
    <property type="entry name" value="TPR_10"/>
    <property type="match status" value="3"/>
</dbReference>
<dbReference type="EMBL" id="GG657758">
    <property type="protein sequence ID" value="EFL41251.1"/>
    <property type="molecule type" value="Genomic_DNA"/>
</dbReference>
<feature type="compositionally biased region" description="Low complexity" evidence="1">
    <location>
        <begin position="10"/>
        <end position="46"/>
    </location>
</feature>